<organism evidence="3 4">
    <name type="scientific">Streptomyces subrutilus</name>
    <dbReference type="NCBI Taxonomy" id="36818"/>
    <lineage>
        <taxon>Bacteria</taxon>
        <taxon>Bacillati</taxon>
        <taxon>Actinomycetota</taxon>
        <taxon>Actinomycetes</taxon>
        <taxon>Kitasatosporales</taxon>
        <taxon>Streptomycetaceae</taxon>
        <taxon>Streptomyces</taxon>
    </lineage>
</organism>
<feature type="domain" description="Carrier" evidence="1">
    <location>
        <begin position="7"/>
        <end position="70"/>
    </location>
</feature>
<dbReference type="InterPro" id="IPR009081">
    <property type="entry name" value="PP-bd_ACP"/>
</dbReference>
<dbReference type="RefSeq" id="WP_150521032.1">
    <property type="nucleotide sequence ID" value="NZ_BMVX01000012.1"/>
</dbReference>
<dbReference type="OrthoDB" id="9892856at2"/>
<dbReference type="EMBL" id="CP023701">
    <property type="protein sequence ID" value="QEU82029.1"/>
    <property type="molecule type" value="Genomic_DNA"/>
</dbReference>
<evidence type="ECO:0000313" key="2">
    <source>
        <dbReference type="EMBL" id="GGZ72720.1"/>
    </source>
</evidence>
<sequence length="76" mass="7891">MERDSVVGQIVARRSGRTVEELEPGTDLAEDLGLDDVAVIGMLADLKAAGYHVQDGVDLGSLTTVQAVLDAVSLAP</sequence>
<protein>
    <recommendedName>
        <fullName evidence="1">Carrier domain-containing protein</fullName>
    </recommendedName>
</protein>
<evidence type="ECO:0000313" key="4">
    <source>
        <dbReference type="Proteomes" id="UP000326831"/>
    </source>
</evidence>
<proteinExistence type="predicted"/>
<evidence type="ECO:0000313" key="3">
    <source>
        <dbReference type="EMBL" id="QEU82029.1"/>
    </source>
</evidence>
<name>A0A5P2UUM7_9ACTN</name>
<dbReference type="Pfam" id="PF00550">
    <property type="entry name" value="PP-binding"/>
    <property type="match status" value="1"/>
</dbReference>
<dbReference type="SUPFAM" id="SSF47336">
    <property type="entry name" value="ACP-like"/>
    <property type="match status" value="1"/>
</dbReference>
<reference evidence="3 4" key="2">
    <citation type="submission" date="2017-09" db="EMBL/GenBank/DDBJ databases">
        <authorList>
            <person name="Lee N."/>
            <person name="Cho B.-K."/>
        </authorList>
    </citation>
    <scope>NUCLEOTIDE SEQUENCE [LARGE SCALE GENOMIC DNA]</scope>
    <source>
        <strain evidence="3 4">ATCC 27467</strain>
    </source>
</reference>
<evidence type="ECO:0000259" key="1">
    <source>
        <dbReference type="Pfam" id="PF00550"/>
    </source>
</evidence>
<keyword evidence="4" id="KW-1185">Reference proteome</keyword>
<gene>
    <name evidence="3" type="ORF">CP968_30510</name>
    <name evidence="2" type="ORF">GCM10010371_35810</name>
</gene>
<accession>A0A5P2UUM7</accession>
<dbReference type="EMBL" id="BMVX01000012">
    <property type="protein sequence ID" value="GGZ72720.1"/>
    <property type="molecule type" value="Genomic_DNA"/>
</dbReference>
<dbReference type="AlphaFoldDB" id="A0A5P2UUM7"/>
<dbReference type="Proteomes" id="UP000634660">
    <property type="component" value="Unassembled WGS sequence"/>
</dbReference>
<dbReference type="KEGG" id="ssub:CP968_30510"/>
<reference evidence="2" key="3">
    <citation type="submission" date="2020-09" db="EMBL/GenBank/DDBJ databases">
        <authorList>
            <person name="Sun Q."/>
            <person name="Ohkuma M."/>
        </authorList>
    </citation>
    <scope>NUCLEOTIDE SEQUENCE</scope>
    <source>
        <strain evidence="2">JCM 4834</strain>
    </source>
</reference>
<dbReference type="InterPro" id="IPR036736">
    <property type="entry name" value="ACP-like_sf"/>
</dbReference>
<dbReference type="Gene3D" id="1.10.1200.10">
    <property type="entry name" value="ACP-like"/>
    <property type="match status" value="1"/>
</dbReference>
<dbReference type="Proteomes" id="UP000326831">
    <property type="component" value="Chromosome"/>
</dbReference>
<reference evidence="2" key="1">
    <citation type="journal article" date="2014" name="Int. J. Syst. Evol. Microbiol.">
        <title>Complete genome sequence of Corynebacterium casei LMG S-19264T (=DSM 44701T), isolated from a smear-ripened cheese.</title>
        <authorList>
            <consortium name="US DOE Joint Genome Institute (JGI-PGF)"/>
            <person name="Walter F."/>
            <person name="Albersmeier A."/>
            <person name="Kalinowski J."/>
            <person name="Ruckert C."/>
        </authorList>
    </citation>
    <scope>NUCLEOTIDE SEQUENCE</scope>
    <source>
        <strain evidence="2">JCM 4834</strain>
    </source>
</reference>